<dbReference type="InterPro" id="IPR028098">
    <property type="entry name" value="Glyco_trans_4-like_N"/>
</dbReference>
<organism evidence="3 4">
    <name type="scientific">Candidatus Amesbacteria bacterium RIFOXYB1_FULL_44_23</name>
    <dbReference type="NCBI Taxonomy" id="1797263"/>
    <lineage>
        <taxon>Bacteria</taxon>
        <taxon>Candidatus Amesiibacteriota</taxon>
    </lineage>
</organism>
<dbReference type="STRING" id="1797263.A2397_01470"/>
<feature type="domain" description="Glycosyl transferase family 1" evidence="1">
    <location>
        <begin position="230"/>
        <end position="312"/>
    </location>
</feature>
<dbReference type="PANTHER" id="PTHR45947:SF3">
    <property type="entry name" value="SULFOQUINOVOSYL TRANSFERASE SQD2"/>
    <property type="match status" value="1"/>
</dbReference>
<accession>A0A1F4ZSL3</accession>
<dbReference type="InterPro" id="IPR001296">
    <property type="entry name" value="Glyco_trans_1"/>
</dbReference>
<evidence type="ECO:0000313" key="4">
    <source>
        <dbReference type="Proteomes" id="UP000176424"/>
    </source>
</evidence>
<feature type="non-terminal residue" evidence="3">
    <location>
        <position position="312"/>
    </location>
</feature>
<dbReference type="Proteomes" id="UP000176424">
    <property type="component" value="Unassembled WGS sequence"/>
</dbReference>
<evidence type="ECO:0000259" key="2">
    <source>
        <dbReference type="Pfam" id="PF13439"/>
    </source>
</evidence>
<feature type="domain" description="Glycosyltransferase subfamily 4-like N-terminal" evidence="2">
    <location>
        <begin position="14"/>
        <end position="146"/>
    </location>
</feature>
<dbReference type="Pfam" id="PF13439">
    <property type="entry name" value="Glyco_transf_4"/>
    <property type="match status" value="2"/>
</dbReference>
<dbReference type="SUPFAM" id="SSF53756">
    <property type="entry name" value="UDP-Glycosyltransferase/glycogen phosphorylase"/>
    <property type="match status" value="1"/>
</dbReference>
<gene>
    <name evidence="3" type="ORF">A2397_01470</name>
</gene>
<proteinExistence type="predicted"/>
<dbReference type="AlphaFoldDB" id="A0A1F4ZSL3"/>
<comment type="caution">
    <text evidence="3">The sequence shown here is derived from an EMBL/GenBank/DDBJ whole genome shotgun (WGS) entry which is preliminary data.</text>
</comment>
<dbReference type="EMBL" id="MEXR01000038">
    <property type="protein sequence ID" value="OGD09118.1"/>
    <property type="molecule type" value="Genomic_DNA"/>
</dbReference>
<dbReference type="GO" id="GO:0016757">
    <property type="term" value="F:glycosyltransferase activity"/>
    <property type="evidence" value="ECO:0007669"/>
    <property type="project" value="InterPro"/>
</dbReference>
<dbReference type="PANTHER" id="PTHR45947">
    <property type="entry name" value="SULFOQUINOVOSYL TRANSFERASE SQD2"/>
    <property type="match status" value="1"/>
</dbReference>
<dbReference type="Gene3D" id="3.40.50.2000">
    <property type="entry name" value="Glycogen Phosphorylase B"/>
    <property type="match status" value="3"/>
</dbReference>
<protein>
    <recommendedName>
        <fullName evidence="5">Glycosyltransferase subfamily 4-like N-terminal domain-containing protein</fullName>
    </recommendedName>
</protein>
<dbReference type="InterPro" id="IPR050194">
    <property type="entry name" value="Glycosyltransferase_grp1"/>
</dbReference>
<reference evidence="3 4" key="1">
    <citation type="journal article" date="2016" name="Nat. Commun.">
        <title>Thousands of microbial genomes shed light on interconnected biogeochemical processes in an aquifer system.</title>
        <authorList>
            <person name="Anantharaman K."/>
            <person name="Brown C.T."/>
            <person name="Hug L.A."/>
            <person name="Sharon I."/>
            <person name="Castelle C.J."/>
            <person name="Probst A.J."/>
            <person name="Thomas B.C."/>
            <person name="Singh A."/>
            <person name="Wilkins M.J."/>
            <person name="Karaoz U."/>
            <person name="Brodie E.L."/>
            <person name="Williams K.H."/>
            <person name="Hubbard S.S."/>
            <person name="Banfield J.F."/>
        </authorList>
    </citation>
    <scope>NUCLEOTIDE SEQUENCE [LARGE SCALE GENOMIC DNA]</scope>
</reference>
<sequence length="312" mass="35229">MKIAIFTDSYLPVINGVTFAVDKLAEKLSQHHQVEIYAPACKNSGWVERRGRVIIRRYASVPIPTYKDIQIAFPSFLSVYSSMDKFDPDIIHVHAPGTLGLLGVLLSKVMKKPLVGTYHTLYPETLMYVSPRRILAKYLKAIDRVTTGMGLDIKVLRNGDKQVDCSGVSKETLPQKMTWTLVNRVYKYADAIICPSEAIKRELVKRRVRKGVVAISNGLDVKKFWAKNNYRLRNRIVHVGRLGFEKNVEVVIRAFAIVLKQMPKVGLVIAGDGPAKKDLEALCKSLGLEKKVRFLGMVKRDNLGWVYRDSDV</sequence>
<evidence type="ECO:0008006" key="5">
    <source>
        <dbReference type="Google" id="ProtNLM"/>
    </source>
</evidence>
<evidence type="ECO:0000313" key="3">
    <source>
        <dbReference type="EMBL" id="OGD09118.1"/>
    </source>
</evidence>
<name>A0A1F4ZSL3_9BACT</name>
<dbReference type="Pfam" id="PF00534">
    <property type="entry name" value="Glycos_transf_1"/>
    <property type="match status" value="1"/>
</dbReference>
<evidence type="ECO:0000259" key="1">
    <source>
        <dbReference type="Pfam" id="PF00534"/>
    </source>
</evidence>
<feature type="domain" description="Glycosyltransferase subfamily 4-like N-terminal" evidence="2">
    <location>
        <begin position="175"/>
        <end position="222"/>
    </location>
</feature>